<dbReference type="PANTHER" id="PTHR43303">
    <property type="entry name" value="NADPH DEHYDROGENASE C23G7.10C-RELATED"/>
    <property type="match status" value="1"/>
</dbReference>
<feature type="compositionally biased region" description="Low complexity" evidence="1">
    <location>
        <begin position="27"/>
        <end position="76"/>
    </location>
</feature>
<dbReference type="InterPro" id="IPR044152">
    <property type="entry name" value="YqjM-like"/>
</dbReference>
<gene>
    <name evidence="2" type="ORF">VDBG_05908</name>
</gene>
<dbReference type="PANTHER" id="PTHR43303:SF2">
    <property type="entry name" value="INDOLEAMINE 2,3-DIOXYGENASE PYRROLE 2,3-DIOXYGENASE (AFU_ORTHOLOGUE AFUA_5G01450"/>
    <property type="match status" value="1"/>
</dbReference>
<evidence type="ECO:0000313" key="3">
    <source>
        <dbReference type="Proteomes" id="UP000008698"/>
    </source>
</evidence>
<dbReference type="GO" id="GO:0003959">
    <property type="term" value="F:NADPH dehydrogenase activity"/>
    <property type="evidence" value="ECO:0007669"/>
    <property type="project" value="InterPro"/>
</dbReference>
<dbReference type="RefSeq" id="XP_003003466.1">
    <property type="nucleotide sequence ID" value="XM_003003420.1"/>
</dbReference>
<evidence type="ECO:0000256" key="1">
    <source>
        <dbReference type="SAM" id="MobiDB-lite"/>
    </source>
</evidence>
<evidence type="ECO:0000313" key="2">
    <source>
        <dbReference type="EMBL" id="EEY19799.1"/>
    </source>
</evidence>
<dbReference type="EMBL" id="DS985220">
    <property type="protein sequence ID" value="EEY19799.1"/>
    <property type="molecule type" value="Genomic_DNA"/>
</dbReference>
<dbReference type="OrthoDB" id="72788at2759"/>
<dbReference type="GeneID" id="9537760"/>
<dbReference type="InterPro" id="IPR013785">
    <property type="entry name" value="Aldolase_TIM"/>
</dbReference>
<dbReference type="SUPFAM" id="SSF51395">
    <property type="entry name" value="FMN-linked oxidoreductases"/>
    <property type="match status" value="1"/>
</dbReference>
<dbReference type="eggNOG" id="KOG0134">
    <property type="taxonomic scope" value="Eukaryota"/>
</dbReference>
<dbReference type="KEGG" id="val:VDBG_05908"/>
<organism evidence="3">
    <name type="scientific">Verticillium alfalfae (strain VaMs.102 / ATCC MYA-4576 / FGSC 10136)</name>
    <name type="common">Verticillium wilt of alfalfa</name>
    <name type="synonym">Verticillium albo-atrum</name>
    <dbReference type="NCBI Taxonomy" id="526221"/>
    <lineage>
        <taxon>Eukaryota</taxon>
        <taxon>Fungi</taxon>
        <taxon>Dikarya</taxon>
        <taxon>Ascomycota</taxon>
        <taxon>Pezizomycotina</taxon>
        <taxon>Sordariomycetes</taxon>
        <taxon>Hypocreomycetidae</taxon>
        <taxon>Glomerellales</taxon>
        <taxon>Plectosphaerellaceae</taxon>
        <taxon>Verticillium</taxon>
    </lineage>
</organism>
<feature type="region of interest" description="Disordered" evidence="1">
    <location>
        <begin position="1"/>
        <end position="76"/>
    </location>
</feature>
<dbReference type="AlphaFoldDB" id="C9SLY4"/>
<name>C9SLY4_VERA1</name>
<dbReference type="Gene3D" id="3.20.20.70">
    <property type="entry name" value="Aldolase class I"/>
    <property type="match status" value="1"/>
</dbReference>
<protein>
    <submittedName>
        <fullName evidence="2">NADPH dehydrogenase</fullName>
    </submittedName>
</protein>
<dbReference type="Proteomes" id="UP000008698">
    <property type="component" value="Unassembled WGS sequence"/>
</dbReference>
<sequence>MPVNQPAKGVPFYTPAQEPAPAPSPPASTSSRSTPPTATSSPSSSRPCPTRGRTATAARLRTARASSSRFSAPSALSSPTALPLFVRISGTEWMEHAGRPSWDLDESIRLAKLLPGLGVDLLDVSSGGNSADQKIDIHPYYQVSLAERIRAALEETARRCSSAPSA</sequence>
<keyword evidence="3" id="KW-1185">Reference proteome</keyword>
<reference evidence="3" key="1">
    <citation type="journal article" date="2011" name="PLoS Pathog.">
        <title>Comparative genomics yields insights into niche adaptation of plant vascular wilt pathogens.</title>
        <authorList>
            <person name="Klosterman S.J."/>
            <person name="Subbarao K.V."/>
            <person name="Kang S."/>
            <person name="Veronese P."/>
            <person name="Gold S.E."/>
            <person name="Thomma B.P.H.J."/>
            <person name="Chen Z."/>
            <person name="Henrissat B."/>
            <person name="Lee Y.-H."/>
            <person name="Park J."/>
            <person name="Garcia-Pedrajas M.D."/>
            <person name="Barbara D.J."/>
            <person name="Anchieta A."/>
            <person name="de Jonge R."/>
            <person name="Santhanam P."/>
            <person name="Maruthachalam K."/>
            <person name="Atallah Z."/>
            <person name="Amyotte S.G."/>
            <person name="Paz Z."/>
            <person name="Inderbitzin P."/>
            <person name="Hayes R.J."/>
            <person name="Heiman D.I."/>
            <person name="Young S."/>
            <person name="Zeng Q."/>
            <person name="Engels R."/>
            <person name="Galagan J."/>
            <person name="Cuomo C.A."/>
            <person name="Dobinson K.F."/>
            <person name="Ma L.-J."/>
        </authorList>
    </citation>
    <scope>NUCLEOTIDE SEQUENCE [LARGE SCALE GENOMIC DNA]</scope>
    <source>
        <strain evidence="3">VaMs.102 / ATCC MYA-4576 / FGSC 10136</strain>
    </source>
</reference>
<dbReference type="GO" id="GO:0010181">
    <property type="term" value="F:FMN binding"/>
    <property type="evidence" value="ECO:0007669"/>
    <property type="project" value="InterPro"/>
</dbReference>
<dbReference type="HOGENOM" id="CLU_1604001_0_0_1"/>
<accession>C9SLY4</accession>
<proteinExistence type="predicted"/>
<dbReference type="GO" id="GO:0050661">
    <property type="term" value="F:NADP binding"/>
    <property type="evidence" value="ECO:0007669"/>
    <property type="project" value="InterPro"/>
</dbReference>